<organism evidence="1 2">
    <name type="scientific">Hygrophoropsis aurantiaca</name>
    <dbReference type="NCBI Taxonomy" id="72124"/>
    <lineage>
        <taxon>Eukaryota</taxon>
        <taxon>Fungi</taxon>
        <taxon>Dikarya</taxon>
        <taxon>Basidiomycota</taxon>
        <taxon>Agaricomycotina</taxon>
        <taxon>Agaricomycetes</taxon>
        <taxon>Agaricomycetidae</taxon>
        <taxon>Boletales</taxon>
        <taxon>Coniophorineae</taxon>
        <taxon>Hygrophoropsidaceae</taxon>
        <taxon>Hygrophoropsis</taxon>
    </lineage>
</organism>
<evidence type="ECO:0000313" key="1">
    <source>
        <dbReference type="EMBL" id="KAH7915234.1"/>
    </source>
</evidence>
<comment type="caution">
    <text evidence="1">The sequence shown here is derived from an EMBL/GenBank/DDBJ whole genome shotgun (WGS) entry which is preliminary data.</text>
</comment>
<dbReference type="EMBL" id="MU267603">
    <property type="protein sequence ID" value="KAH7915234.1"/>
    <property type="molecule type" value="Genomic_DNA"/>
</dbReference>
<gene>
    <name evidence="1" type="ORF">BJ138DRAFT_1122894</name>
</gene>
<proteinExistence type="predicted"/>
<keyword evidence="2" id="KW-1185">Reference proteome</keyword>
<name>A0ACB8APD4_9AGAM</name>
<accession>A0ACB8APD4</accession>
<evidence type="ECO:0000313" key="2">
    <source>
        <dbReference type="Proteomes" id="UP000790377"/>
    </source>
</evidence>
<dbReference type="Proteomes" id="UP000790377">
    <property type="component" value="Unassembled WGS sequence"/>
</dbReference>
<reference evidence="1" key="1">
    <citation type="journal article" date="2021" name="New Phytol.">
        <title>Evolutionary innovations through gain and loss of genes in the ectomycorrhizal Boletales.</title>
        <authorList>
            <person name="Wu G."/>
            <person name="Miyauchi S."/>
            <person name="Morin E."/>
            <person name="Kuo A."/>
            <person name="Drula E."/>
            <person name="Varga T."/>
            <person name="Kohler A."/>
            <person name="Feng B."/>
            <person name="Cao Y."/>
            <person name="Lipzen A."/>
            <person name="Daum C."/>
            <person name="Hundley H."/>
            <person name="Pangilinan J."/>
            <person name="Johnson J."/>
            <person name="Barry K."/>
            <person name="LaButti K."/>
            <person name="Ng V."/>
            <person name="Ahrendt S."/>
            <person name="Min B."/>
            <person name="Choi I.G."/>
            <person name="Park H."/>
            <person name="Plett J.M."/>
            <person name="Magnuson J."/>
            <person name="Spatafora J.W."/>
            <person name="Nagy L.G."/>
            <person name="Henrissat B."/>
            <person name="Grigoriev I.V."/>
            <person name="Yang Z.L."/>
            <person name="Xu J."/>
            <person name="Martin F.M."/>
        </authorList>
    </citation>
    <scope>NUCLEOTIDE SEQUENCE</scope>
    <source>
        <strain evidence="1">ATCC 28755</strain>
    </source>
</reference>
<sequence>MTVDISRSKTASGTASGNFTTISTPILPHNHSKACFVQDMPHETPDEFKDEAASLISPKIVSDNSILPQEVQLPAPELKESETETSDTSSRRALWNTPFEIWHEIFQYLIPPTTFLDSSLCRGPRSPWSLALCTKKILISVCKTWYNVGIHLLYQQIVLRRFPQIHSLLQSLDLNSELGPMIMDITVSCFVSSDYSPVIKSELSRLLKYCPLVSHFTFAIEPPTPLELYPPSEFLATATHMLSNITHIEFGPNVAFSDVVPHLTHCKSLISLTFDMHGQTCGNMATEAVDLPMLETLQISWHSQKRPEVDVLIVVASWSMPRLHRFTAHQTEFFVDITELYYSPFWKKYGPALSTLCVVVSRFVLWGPILGTPFNQSLLDFCPIPGTSFVQSLLKLCPNLEHLAISSPMLAEILSHKTLKWIDIWATTYRQTYERRLSAPSEVVDFMKAQDFPMLRGVRILEWALFDTTGPALHLRVPPNMIEGAESIEWLFPGVHVQHDPAHEQSDTSDSDGESTDKDDNGSRYEGDSYGENYSENYSYDGHSSYDERDSYSDPEDSSFRPFSPSYSDDDAEWESDSEED</sequence>
<protein>
    <submittedName>
        <fullName evidence="1">Uncharacterized protein</fullName>
    </submittedName>
</protein>